<dbReference type="SUPFAM" id="SSF55961">
    <property type="entry name" value="Bet v1-like"/>
    <property type="match status" value="1"/>
</dbReference>
<dbReference type="EMBL" id="JAAIFS010000005">
    <property type="protein sequence ID" value="NEV89914.1"/>
    <property type="molecule type" value="Genomic_DNA"/>
</dbReference>
<dbReference type="InterPro" id="IPR019587">
    <property type="entry name" value="Polyketide_cyclase/dehydratase"/>
</dbReference>
<dbReference type="CDD" id="cd07821">
    <property type="entry name" value="PYR_PYL_RCAR_like"/>
    <property type="match status" value="1"/>
</dbReference>
<gene>
    <name evidence="1" type="ORF">ACH3YB_35445</name>
    <name evidence="2" type="ORF">GUR47_25140</name>
</gene>
<keyword evidence="3" id="KW-1185">Reference proteome</keyword>
<dbReference type="RefSeq" id="WP_161378589.1">
    <property type="nucleotide sequence ID" value="NZ_JAAIFS010000005.1"/>
</dbReference>
<dbReference type="InterPro" id="IPR023393">
    <property type="entry name" value="START-like_dom_sf"/>
</dbReference>
<dbReference type="Gene3D" id="3.30.530.20">
    <property type="match status" value="1"/>
</dbReference>
<sequence length="135" mass="14400">MASIVKEAVIEASADDVWAVIGDFAEGPARIAPGYVVATRLAAADVRVVTFADGVVARERLIALDHAARRIVWAVIGDTVRPAHDNASFQVVAESDTRTRLVWIHDVLPDELAKSVAEAMDGGLAVIRETLSTRG</sequence>
<dbReference type="Proteomes" id="UP001610810">
    <property type="component" value="Unassembled WGS sequence"/>
</dbReference>
<accession>A0A6B3QV02</accession>
<reference evidence="2" key="1">
    <citation type="journal article" date="2020" name="Microorganisms">
        <title>Isolation, Genomic and Metabolomic Characterization of Streptomyces tendae VITAKN with Quorum Sensing Inhibitory Activity from Southern India.</title>
        <authorList>
            <person name="Ishaque N.M."/>
            <person name="Burgsdorf I."/>
            <person name="Limlingan Malit J.J."/>
            <person name="Saha S."/>
            <person name="Teta R."/>
            <person name="Ewe D."/>
            <person name="Kannabiran K."/>
            <person name="Hrouzek P."/>
            <person name="Steindler L."/>
            <person name="Costantino V."/>
            <person name="Saurav K."/>
        </authorList>
    </citation>
    <scope>NUCLEOTIDE SEQUENCE</scope>
    <source>
        <strain evidence="2">VITAKN</strain>
    </source>
</reference>
<name>A0A6B3QV02_STRTE</name>
<evidence type="ECO:0000313" key="3">
    <source>
        <dbReference type="Proteomes" id="UP001610810"/>
    </source>
</evidence>
<proteinExistence type="predicted"/>
<evidence type="ECO:0000313" key="2">
    <source>
        <dbReference type="EMBL" id="NEV89914.1"/>
    </source>
</evidence>
<dbReference type="AlphaFoldDB" id="A0A6B3QV02"/>
<organism evidence="2">
    <name type="scientific">Streptomyces tendae</name>
    <dbReference type="NCBI Taxonomy" id="1932"/>
    <lineage>
        <taxon>Bacteria</taxon>
        <taxon>Bacillati</taxon>
        <taxon>Actinomycetota</taxon>
        <taxon>Actinomycetes</taxon>
        <taxon>Kitasatosporales</taxon>
        <taxon>Streptomycetaceae</taxon>
        <taxon>Streptomyces</taxon>
    </lineage>
</organism>
<reference evidence="1 3" key="2">
    <citation type="submission" date="2024-10" db="EMBL/GenBank/DDBJ databases">
        <authorList>
            <person name="Wannawong T."/>
            <person name="Kuncharoen N."/>
            <person name="Mhuantong W."/>
        </authorList>
    </citation>
    <scope>NUCLEOTIDE SEQUENCE [LARGE SCALE GENOMIC DNA]</scope>
    <source>
        <strain evidence="1 3">CALK1-4</strain>
    </source>
</reference>
<comment type="caution">
    <text evidence="2">The sequence shown here is derived from an EMBL/GenBank/DDBJ whole genome shotgun (WGS) entry which is preliminary data.</text>
</comment>
<dbReference type="EMBL" id="JBIQWK010000015">
    <property type="protein sequence ID" value="MFI0576924.1"/>
    <property type="molecule type" value="Genomic_DNA"/>
</dbReference>
<dbReference type="Pfam" id="PF10604">
    <property type="entry name" value="Polyketide_cyc2"/>
    <property type="match status" value="1"/>
</dbReference>
<protein>
    <submittedName>
        <fullName evidence="2">SRPBCC family protein</fullName>
    </submittedName>
</protein>
<evidence type="ECO:0000313" key="1">
    <source>
        <dbReference type="EMBL" id="MFI0576924.1"/>
    </source>
</evidence>